<proteinExistence type="predicted"/>
<dbReference type="STRING" id="2162.BRM9_1753"/>
<keyword evidence="3" id="KW-0862">Zinc</keyword>
<dbReference type="GO" id="GO:0003871">
    <property type="term" value="F:5-methyltetrahydropteroyltriglutamate-homocysteine S-methyltransferase activity"/>
    <property type="evidence" value="ECO:0007669"/>
    <property type="project" value="InterPro"/>
</dbReference>
<evidence type="ECO:0000256" key="2">
    <source>
        <dbReference type="ARBA" id="ARBA00022723"/>
    </source>
</evidence>
<dbReference type="SUPFAM" id="SSF51726">
    <property type="entry name" value="UROD/MetE-like"/>
    <property type="match status" value="1"/>
</dbReference>
<evidence type="ECO:0000256" key="1">
    <source>
        <dbReference type="ARBA" id="ARBA00001947"/>
    </source>
</evidence>
<sequence length="325" mass="35246">MLTTVVGSYPSHPQEPSSFSSKLSSLLGNYDPYQAAVESAVKDQVKSGVNLVSTGQVRGDMVEIFACEITGMAWEEGTSKIKGKILPLNYSIGANDIKIALKTVNQISGDFKAAEQVLINGEFNQAARGVKGIITGPTTLVLSSRMEGFYTVEKRDKAIIDLAHALNREAKYLEMAGAALIQFDEPFLSTGMADMKTAHQAIKIAQNGLKVPLAMHVCGDVGQILGKLLKFPVDIIDCEFAGIRKNLEVLQNTDLGGKKIGFGCVDTKTERVESSEEIHTLLKEGMEIIGADNMLVDPDCGMRMLPREVAYQKLKNMTEAVGWLS</sequence>
<protein>
    <submittedName>
        <fullName evidence="5">Methionine synthase MetE</fullName>
    </submittedName>
    <submittedName>
        <fullName evidence="6">Vitamin-B12 independent methionine synthase</fullName>
    </submittedName>
</protein>
<dbReference type="PANTHER" id="PTHR30519">
    <property type="entry name" value="5-METHYLTETRAHYDROPTEROYLTRIGLUTAMATE--HOMOCYSTEINE METHYLTRANSFERASE"/>
    <property type="match status" value="1"/>
</dbReference>
<evidence type="ECO:0000313" key="6">
    <source>
        <dbReference type="EMBL" id="CEL24248.1"/>
    </source>
</evidence>
<dbReference type="Proteomes" id="UP000062768">
    <property type="component" value="Chromosome I"/>
</dbReference>
<reference evidence="5" key="1">
    <citation type="submission" date="2013-12" db="EMBL/GenBank/DDBJ databases">
        <title>The complete genome sequence of Methanobacterium sp. BRM9.</title>
        <authorList>
            <consortium name="Pastoral Greenhouse Gas Research Consortium"/>
            <person name="Kelly W.J."/>
            <person name="Leahy S.C."/>
            <person name="Perry R."/>
            <person name="Li D."/>
            <person name="Altermann E."/>
            <person name="Lambie S.C."/>
            <person name="Attwood G.T."/>
        </authorList>
    </citation>
    <scope>NUCLEOTIDE SEQUENCE [LARGE SCALE GENOMIC DNA]</scope>
    <source>
        <strain evidence="5">BRM9</strain>
    </source>
</reference>
<evidence type="ECO:0000313" key="7">
    <source>
        <dbReference type="Proteomes" id="UP000029661"/>
    </source>
</evidence>
<evidence type="ECO:0000259" key="4">
    <source>
        <dbReference type="Pfam" id="PF01717"/>
    </source>
</evidence>
<feature type="domain" description="Cobalamin-independent methionine synthase MetE C-terminal/archaeal" evidence="4">
    <location>
        <begin position="1"/>
        <end position="320"/>
    </location>
</feature>
<comment type="cofactor">
    <cofactor evidence="1">
        <name>Zn(2+)</name>
        <dbReference type="ChEBI" id="CHEBI:29105"/>
    </cofactor>
</comment>
<name>A0A089ZIK7_METFO</name>
<dbReference type="Pfam" id="PF01717">
    <property type="entry name" value="Meth_synt_2"/>
    <property type="match status" value="1"/>
</dbReference>
<dbReference type="GO" id="GO:0009086">
    <property type="term" value="P:methionine biosynthetic process"/>
    <property type="evidence" value="ECO:0007669"/>
    <property type="project" value="InterPro"/>
</dbReference>
<dbReference type="RefSeq" id="WP_048085505.1">
    <property type="nucleotide sequence ID" value="NZ_CP006933.1"/>
</dbReference>
<dbReference type="CDD" id="cd03311">
    <property type="entry name" value="CIMS_C_terminal_like"/>
    <property type="match status" value="1"/>
</dbReference>
<keyword evidence="2" id="KW-0479">Metal-binding</keyword>
<keyword evidence="8" id="KW-1185">Reference proteome</keyword>
<dbReference type="OrthoDB" id="17656at2157"/>
<gene>
    <name evidence="5" type="primary">metE</name>
    <name evidence="5" type="ORF">BRM9_1753</name>
    <name evidence="6" type="ORF">MB9_0604</name>
</gene>
<dbReference type="InterPro" id="IPR002629">
    <property type="entry name" value="Met_Synth_C/arc"/>
</dbReference>
<dbReference type="InterPro" id="IPR038071">
    <property type="entry name" value="UROD/MetE-like_sf"/>
</dbReference>
<dbReference type="NCBIfam" id="NF002119">
    <property type="entry name" value="PRK00957.1"/>
    <property type="match status" value="1"/>
</dbReference>
<dbReference type="EMBL" id="CP006933">
    <property type="protein sequence ID" value="AIS32563.1"/>
    <property type="molecule type" value="Genomic_DNA"/>
</dbReference>
<dbReference type="KEGG" id="mfc:BRM9_1753"/>
<dbReference type="EMBL" id="LN734822">
    <property type="protein sequence ID" value="CEL24248.1"/>
    <property type="molecule type" value="Genomic_DNA"/>
</dbReference>
<dbReference type="AlphaFoldDB" id="A0A089ZIK7"/>
<evidence type="ECO:0000313" key="5">
    <source>
        <dbReference type="EMBL" id="AIS32563.1"/>
    </source>
</evidence>
<evidence type="ECO:0000313" key="8">
    <source>
        <dbReference type="Proteomes" id="UP000062768"/>
    </source>
</evidence>
<dbReference type="PATRIC" id="fig|2162.10.peg.630"/>
<dbReference type="GeneID" id="26738862"/>
<dbReference type="Proteomes" id="UP000029661">
    <property type="component" value="Chromosome"/>
</dbReference>
<dbReference type="GO" id="GO:0008270">
    <property type="term" value="F:zinc ion binding"/>
    <property type="evidence" value="ECO:0007669"/>
    <property type="project" value="InterPro"/>
</dbReference>
<organism evidence="5 7">
    <name type="scientific">Methanobacterium formicicum</name>
    <dbReference type="NCBI Taxonomy" id="2162"/>
    <lineage>
        <taxon>Archaea</taxon>
        <taxon>Methanobacteriati</taxon>
        <taxon>Methanobacteriota</taxon>
        <taxon>Methanomada group</taxon>
        <taxon>Methanobacteria</taxon>
        <taxon>Methanobacteriales</taxon>
        <taxon>Methanobacteriaceae</taxon>
        <taxon>Methanobacterium</taxon>
    </lineage>
</organism>
<accession>A0A089ZIK7</accession>
<reference evidence="6" key="2">
    <citation type="submission" date="2014-09" db="EMBL/GenBank/DDBJ databases">
        <authorList>
            <person name="Bishop-Lilly K.A."/>
            <person name="Broomall S.M."/>
            <person name="Chain P.S."/>
            <person name="Chertkov O."/>
            <person name="Coyne S.R."/>
            <person name="Daligault H.E."/>
            <person name="Davenport K.W."/>
            <person name="Erkkila T."/>
            <person name="Frey K.G."/>
            <person name="Gibbons H.S."/>
            <person name="Gu W."/>
            <person name="Jaissle J."/>
            <person name="Johnson S.L."/>
            <person name="Koroleva G.I."/>
            <person name="Ladner J.T."/>
            <person name="Lo C.-C."/>
            <person name="Minogue T.D."/>
            <person name="Munk C."/>
            <person name="Palacios G.F."/>
            <person name="Redden C.L."/>
            <person name="Rosenzweig C.N."/>
            <person name="Scholz M.B."/>
            <person name="Teshima H."/>
            <person name="Xu Y."/>
        </authorList>
    </citation>
    <scope>NUCLEOTIDE SEQUENCE</scope>
    <source>
        <strain evidence="6">Mb9</strain>
    </source>
</reference>
<dbReference type="Gene3D" id="3.20.20.210">
    <property type="match status" value="1"/>
</dbReference>
<evidence type="ECO:0000256" key="3">
    <source>
        <dbReference type="ARBA" id="ARBA00022833"/>
    </source>
</evidence>